<proteinExistence type="predicted"/>
<organism evidence="1 2">
    <name type="scientific">Candidatus Eisenbergiella stercorigallinarum</name>
    <dbReference type="NCBI Taxonomy" id="2838557"/>
    <lineage>
        <taxon>Bacteria</taxon>
        <taxon>Bacillati</taxon>
        <taxon>Bacillota</taxon>
        <taxon>Clostridia</taxon>
        <taxon>Lachnospirales</taxon>
        <taxon>Lachnospiraceae</taxon>
        <taxon>Eisenbergiella</taxon>
    </lineage>
</organism>
<gene>
    <name evidence="1" type="ORF">H9912_02155</name>
</gene>
<evidence type="ECO:0000313" key="2">
    <source>
        <dbReference type="Proteomes" id="UP000823851"/>
    </source>
</evidence>
<protein>
    <recommendedName>
        <fullName evidence="3">Transposase</fullName>
    </recommendedName>
</protein>
<name>A0A9D2QWY7_9FIRM</name>
<dbReference type="EMBL" id="DWUW01000061">
    <property type="protein sequence ID" value="HJD30722.1"/>
    <property type="molecule type" value="Genomic_DNA"/>
</dbReference>
<dbReference type="AlphaFoldDB" id="A0A9D2QWY7"/>
<evidence type="ECO:0000313" key="1">
    <source>
        <dbReference type="EMBL" id="HJD30722.1"/>
    </source>
</evidence>
<reference evidence="1" key="2">
    <citation type="submission" date="2021-04" db="EMBL/GenBank/DDBJ databases">
        <authorList>
            <person name="Gilroy R."/>
        </authorList>
    </citation>
    <scope>NUCLEOTIDE SEQUENCE</scope>
    <source>
        <strain evidence="1">ChiHjej8B7-25341</strain>
    </source>
</reference>
<feature type="non-terminal residue" evidence="1">
    <location>
        <position position="130"/>
    </location>
</feature>
<evidence type="ECO:0008006" key="3">
    <source>
        <dbReference type="Google" id="ProtNLM"/>
    </source>
</evidence>
<sequence>MTLYEHQSTWNPNMPLRDLLYIARLMEKSVNKRSLYQSELIKIPTPHFVVFYNGKEKKPEDTTIKLSDAFLQKEKEPELELKVRYLNINRGCNPELMERCRTLREYSEFVARIRKYAVGETAIGEAVDRA</sequence>
<reference evidence="1" key="1">
    <citation type="journal article" date="2021" name="PeerJ">
        <title>Extensive microbial diversity within the chicken gut microbiome revealed by metagenomics and culture.</title>
        <authorList>
            <person name="Gilroy R."/>
            <person name="Ravi A."/>
            <person name="Getino M."/>
            <person name="Pursley I."/>
            <person name="Horton D.L."/>
            <person name="Alikhan N.F."/>
            <person name="Baker D."/>
            <person name="Gharbi K."/>
            <person name="Hall N."/>
            <person name="Watson M."/>
            <person name="Adriaenssens E.M."/>
            <person name="Foster-Nyarko E."/>
            <person name="Jarju S."/>
            <person name="Secka A."/>
            <person name="Antonio M."/>
            <person name="Oren A."/>
            <person name="Chaudhuri R.R."/>
            <person name="La Ragione R."/>
            <person name="Hildebrand F."/>
            <person name="Pallen M.J."/>
        </authorList>
    </citation>
    <scope>NUCLEOTIDE SEQUENCE</scope>
    <source>
        <strain evidence="1">ChiHjej8B7-25341</strain>
    </source>
</reference>
<dbReference type="Proteomes" id="UP000823851">
    <property type="component" value="Unassembled WGS sequence"/>
</dbReference>
<comment type="caution">
    <text evidence="1">The sequence shown here is derived from an EMBL/GenBank/DDBJ whole genome shotgun (WGS) entry which is preliminary data.</text>
</comment>
<accession>A0A9D2QWY7</accession>